<evidence type="ECO:0000259" key="6">
    <source>
        <dbReference type="PROSITE" id="PS52029"/>
    </source>
</evidence>
<dbReference type="UniPathway" id="UPA00219"/>
<dbReference type="CDD" id="cd16913">
    <property type="entry name" value="YkuD_like"/>
    <property type="match status" value="1"/>
</dbReference>
<protein>
    <recommendedName>
        <fullName evidence="6">L,D-TPase catalytic domain-containing protein</fullName>
    </recommendedName>
</protein>
<proteinExistence type="predicted"/>
<dbReference type="GO" id="GO:0071555">
    <property type="term" value="P:cell wall organization"/>
    <property type="evidence" value="ECO:0007669"/>
    <property type="project" value="UniProtKB-KW"/>
</dbReference>
<dbReference type="Gene3D" id="1.10.101.10">
    <property type="entry name" value="PGBD-like superfamily/PGBD"/>
    <property type="match status" value="1"/>
</dbReference>
<evidence type="ECO:0000256" key="4">
    <source>
        <dbReference type="ARBA" id="ARBA00022984"/>
    </source>
</evidence>
<evidence type="ECO:0000256" key="1">
    <source>
        <dbReference type="ARBA" id="ARBA00004752"/>
    </source>
</evidence>
<dbReference type="AlphaFoldDB" id="A0A1W1EBK2"/>
<accession>A0A1W1EBK2</accession>
<evidence type="ECO:0000256" key="2">
    <source>
        <dbReference type="ARBA" id="ARBA00022679"/>
    </source>
</evidence>
<dbReference type="Gene3D" id="2.40.440.10">
    <property type="entry name" value="L,D-transpeptidase catalytic domain-like"/>
    <property type="match status" value="1"/>
</dbReference>
<reference evidence="7" key="1">
    <citation type="submission" date="2016-10" db="EMBL/GenBank/DDBJ databases">
        <authorList>
            <person name="de Groot N.N."/>
        </authorList>
    </citation>
    <scope>NUCLEOTIDE SEQUENCE</scope>
</reference>
<keyword evidence="2" id="KW-0808">Transferase</keyword>
<keyword evidence="3" id="KW-0133">Cell shape</keyword>
<dbReference type="GO" id="GO:0016740">
    <property type="term" value="F:transferase activity"/>
    <property type="evidence" value="ECO:0007669"/>
    <property type="project" value="UniProtKB-KW"/>
</dbReference>
<dbReference type="GO" id="GO:0009252">
    <property type="term" value="P:peptidoglycan biosynthetic process"/>
    <property type="evidence" value="ECO:0007669"/>
    <property type="project" value="UniProtKB-UniPathway"/>
</dbReference>
<evidence type="ECO:0000313" key="7">
    <source>
        <dbReference type="EMBL" id="SFZ97412.1"/>
    </source>
</evidence>
<dbReference type="Pfam" id="PF03734">
    <property type="entry name" value="YkuD"/>
    <property type="match status" value="1"/>
</dbReference>
<evidence type="ECO:0000256" key="3">
    <source>
        <dbReference type="ARBA" id="ARBA00022960"/>
    </source>
</evidence>
<dbReference type="SUPFAM" id="SSF47090">
    <property type="entry name" value="PGBD-like"/>
    <property type="match status" value="1"/>
</dbReference>
<comment type="pathway">
    <text evidence="1">Cell wall biogenesis; peptidoglycan biosynthesis.</text>
</comment>
<sequence>MCKGKSDYQISKCILNGNFNYANFRGERSAFKRVSNSQIKKAVNEGWAYEFTMQNLPETRRYEELKNYLDYVYTIKDQYVTPNFSGNEEEDIIRMKRVFNLLYQLNIEETAEITTEFEEALLQYQSSHGLTVDGEIGPRTKTSLKIPINALITKIKKNLAIERVTKDKPSNYILVNIPEYTLYYYENYEEVLKMKTVVGKAKMRTPIFNRKMKYVVLNPKWNVPPSIYKKEYAHLSAEELEKKNLRYGSDGKLYQPSGKNNALGLVKFLFPNKFNVYMHDTPAKSKFMRTKRAYSHGCIRLEKPMALLHKLGYDYNKGNTKWKTLENRIPVYIEYHTAWIDESGVIQFRDDVYGYEKKLFSKPVYRKPKPKITNKEALNSF</sequence>
<dbReference type="GO" id="GO:0008360">
    <property type="term" value="P:regulation of cell shape"/>
    <property type="evidence" value="ECO:0007669"/>
    <property type="project" value="UniProtKB-KW"/>
</dbReference>
<dbReference type="PANTHER" id="PTHR41533">
    <property type="entry name" value="L,D-TRANSPEPTIDASE HI_1667-RELATED"/>
    <property type="match status" value="1"/>
</dbReference>
<dbReference type="InterPro" id="IPR005490">
    <property type="entry name" value="LD_TPept_cat_dom"/>
</dbReference>
<dbReference type="PANTHER" id="PTHR41533:SF2">
    <property type="entry name" value="BLR7131 PROTEIN"/>
    <property type="match status" value="1"/>
</dbReference>
<dbReference type="Pfam" id="PF01471">
    <property type="entry name" value="PG_binding_1"/>
    <property type="match status" value="1"/>
</dbReference>
<organism evidence="7">
    <name type="scientific">hydrothermal vent metagenome</name>
    <dbReference type="NCBI Taxonomy" id="652676"/>
    <lineage>
        <taxon>unclassified sequences</taxon>
        <taxon>metagenomes</taxon>
        <taxon>ecological metagenomes</taxon>
    </lineage>
</organism>
<dbReference type="SUPFAM" id="SSF141523">
    <property type="entry name" value="L,D-transpeptidase catalytic domain-like"/>
    <property type="match status" value="1"/>
</dbReference>
<dbReference type="InterPro" id="IPR036366">
    <property type="entry name" value="PGBDSf"/>
</dbReference>
<dbReference type="InterPro" id="IPR052905">
    <property type="entry name" value="LD-transpeptidase_YkuD-like"/>
</dbReference>
<evidence type="ECO:0000256" key="5">
    <source>
        <dbReference type="ARBA" id="ARBA00023316"/>
    </source>
</evidence>
<dbReference type="InterPro" id="IPR036365">
    <property type="entry name" value="PGBD-like_sf"/>
</dbReference>
<gene>
    <name evidence="7" type="ORF">MNB_SV-5-1731</name>
</gene>
<dbReference type="EMBL" id="FPKX01000005">
    <property type="protein sequence ID" value="SFZ97412.1"/>
    <property type="molecule type" value="Genomic_DNA"/>
</dbReference>
<keyword evidence="5" id="KW-0961">Cell wall biogenesis/degradation</keyword>
<name>A0A1W1EBK2_9ZZZZ</name>
<dbReference type="InterPro" id="IPR002477">
    <property type="entry name" value="Peptidoglycan-bd-like"/>
</dbReference>
<feature type="domain" description="L,D-TPase catalytic" evidence="6">
    <location>
        <begin position="171"/>
        <end position="332"/>
    </location>
</feature>
<dbReference type="PROSITE" id="PS52029">
    <property type="entry name" value="LD_TPASE"/>
    <property type="match status" value="1"/>
</dbReference>
<dbReference type="InterPro" id="IPR038063">
    <property type="entry name" value="Transpep_catalytic_dom"/>
</dbReference>
<keyword evidence="4" id="KW-0573">Peptidoglycan synthesis</keyword>